<sequence>MAYKDHWALSQWFRHYSRLLGPENLYVVSHGADPRIQEICPGASVLTIPRDRLQGFDHWRGRMLNGFQQGLLEIYDWVIRSDADELICLDPARWGSLADMLADQQAPAVFALGFNLFDFSQSGVNATDLSVFAKTRDAVFTGHYSKAWAVRRPIGLRRHGIQLRAARLAQFPFAMPRGVYLAHLKYADVAALSAMSEVRQEVGNSEGPGTPGKAWKQAAKEAVEKREEAEALPQLPWDEAEETAWSSLQSPVRDEASSVLRCKSLRFQFRTTLPSWFSR</sequence>
<protein>
    <recommendedName>
        <fullName evidence="4">Glycosyl transferase family 2</fullName>
    </recommendedName>
</protein>
<evidence type="ECO:0000313" key="2">
    <source>
        <dbReference type="EMBL" id="GAA6198387.1"/>
    </source>
</evidence>
<gene>
    <name evidence="2" type="ORF">NBRC116598_38320</name>
</gene>
<name>A0ABQ0AR83_9RHOB</name>
<evidence type="ECO:0008006" key="4">
    <source>
        <dbReference type="Google" id="ProtNLM"/>
    </source>
</evidence>
<organism evidence="2 3">
    <name type="scientific">Pseudophaeobacter arcticus</name>
    <dbReference type="NCBI Taxonomy" id="385492"/>
    <lineage>
        <taxon>Bacteria</taxon>
        <taxon>Pseudomonadati</taxon>
        <taxon>Pseudomonadota</taxon>
        <taxon>Alphaproteobacteria</taxon>
        <taxon>Rhodobacterales</taxon>
        <taxon>Paracoccaceae</taxon>
        <taxon>Pseudophaeobacter</taxon>
    </lineage>
</organism>
<dbReference type="EMBL" id="BAABWU010000022">
    <property type="protein sequence ID" value="GAA6198387.1"/>
    <property type="molecule type" value="Genomic_DNA"/>
</dbReference>
<evidence type="ECO:0000313" key="3">
    <source>
        <dbReference type="Proteomes" id="UP001441944"/>
    </source>
</evidence>
<comment type="caution">
    <text evidence="2">The sequence shown here is derived from an EMBL/GenBank/DDBJ whole genome shotgun (WGS) entry which is preliminary data.</text>
</comment>
<accession>A0ABQ0AR83</accession>
<dbReference type="RefSeq" id="WP_353402247.1">
    <property type="nucleotide sequence ID" value="NZ_BAABWU010000022.1"/>
</dbReference>
<reference evidence="2 3" key="1">
    <citation type="submission" date="2024-04" db="EMBL/GenBank/DDBJ databases">
        <title>Draft genome sequence of Pseudophaeobacter arcticus NBRC 116598.</title>
        <authorList>
            <person name="Miyakawa T."/>
            <person name="Kusuya Y."/>
            <person name="Miura T."/>
        </authorList>
    </citation>
    <scope>NUCLEOTIDE SEQUENCE [LARGE SCALE GENOMIC DNA]</scope>
    <source>
        <strain evidence="2 3">SU-CL00105</strain>
    </source>
</reference>
<evidence type="ECO:0000256" key="1">
    <source>
        <dbReference type="SAM" id="MobiDB-lite"/>
    </source>
</evidence>
<keyword evidence="3" id="KW-1185">Reference proteome</keyword>
<dbReference type="Pfam" id="PF13704">
    <property type="entry name" value="Glyco_tranf_2_4"/>
    <property type="match status" value="1"/>
</dbReference>
<feature type="region of interest" description="Disordered" evidence="1">
    <location>
        <begin position="202"/>
        <end position="223"/>
    </location>
</feature>
<proteinExistence type="predicted"/>
<dbReference type="Proteomes" id="UP001441944">
    <property type="component" value="Unassembled WGS sequence"/>
</dbReference>